<comment type="similarity">
    <text evidence="2 9">Belongs to the NAPRTase family.</text>
</comment>
<sequence length="420" mass="44304">MIQAALKAGTHRRRCVFETFTRRLPAGRRYGVLAGTGRFLEQLAGFRFDDGQLAFLEEQRVVDGPTLEFLADFRFTGTIHGYAEGEAFFPHSPVLQVEGTFAEACVLETLILSILNHDSAVASAASRMTGVAEGRPCLEMGARRTHERSAVAAARAAVVAGFAGTSNLEAGRRYGLHTIGTSAHAFTMLHDTEEQAFRAQVDSLGTGTTLLVDTYDVEAAVRRAVEIAGPRLGAVRLDSGDLAGQAGWVRELLDALGNRDTQITVTSDLDEYAIAGLQAAPVDSYGVGTRLVTGSGAPTTSMVYKLVARENSDGVLEPVAKRSLGKGSVGGYKHAARRLDAAGRAGAELLALDPGLLEGESARRLSVPLVADGEILPGATGAEGVEAAAARHRASVAELPVAARRLSEGEPVIPTEHLDH</sequence>
<keyword evidence="7 9" id="KW-0808">Transferase</keyword>
<dbReference type="EMBL" id="JANAFB010000016">
    <property type="protein sequence ID" value="MCP3425975.1"/>
    <property type="molecule type" value="Genomic_DNA"/>
</dbReference>
<comment type="catalytic activity">
    <reaction evidence="8 9">
        <text>5-phospho-alpha-D-ribose 1-diphosphate + nicotinate + ATP + H2O = nicotinate beta-D-ribonucleotide + ADP + phosphate + diphosphate</text>
        <dbReference type="Rhea" id="RHEA:36163"/>
        <dbReference type="ChEBI" id="CHEBI:15377"/>
        <dbReference type="ChEBI" id="CHEBI:30616"/>
        <dbReference type="ChEBI" id="CHEBI:32544"/>
        <dbReference type="ChEBI" id="CHEBI:33019"/>
        <dbReference type="ChEBI" id="CHEBI:43474"/>
        <dbReference type="ChEBI" id="CHEBI:57502"/>
        <dbReference type="ChEBI" id="CHEBI:58017"/>
        <dbReference type="ChEBI" id="CHEBI:456216"/>
        <dbReference type="EC" id="6.3.4.21"/>
    </reaction>
</comment>
<evidence type="ECO:0000256" key="2">
    <source>
        <dbReference type="ARBA" id="ARBA00010897"/>
    </source>
</evidence>
<dbReference type="InterPro" id="IPR041525">
    <property type="entry name" value="N/Namide_PRibTrfase"/>
</dbReference>
<dbReference type="SUPFAM" id="SSF54675">
    <property type="entry name" value="Nicotinate/Quinolinate PRTase N-terminal domain-like"/>
    <property type="match status" value="1"/>
</dbReference>
<evidence type="ECO:0000256" key="5">
    <source>
        <dbReference type="ARBA" id="ARBA00022598"/>
    </source>
</evidence>
<comment type="function">
    <text evidence="9">Catalyzes the first step in the biosynthesis of NAD from nicotinic acid, the ATP-dependent synthesis of beta-nicotinate D-ribonucleotide from nicotinate and 5-phospho-D-ribose 1-phosphate.</text>
</comment>
<evidence type="ECO:0000256" key="3">
    <source>
        <dbReference type="ARBA" id="ARBA00013236"/>
    </source>
</evidence>
<feature type="domain" description="Nicotinate/nicotinamide phosphoribosyltransferase" evidence="10">
    <location>
        <begin position="138"/>
        <end position="200"/>
    </location>
</feature>
<evidence type="ECO:0000256" key="9">
    <source>
        <dbReference type="RuleBase" id="RU365100"/>
    </source>
</evidence>
<dbReference type="GO" id="GO:0004516">
    <property type="term" value="F:nicotinate phosphoribosyltransferase activity"/>
    <property type="evidence" value="ECO:0007669"/>
    <property type="project" value="UniProtKB-UniRule"/>
</dbReference>
<proteinExistence type="inferred from homology"/>
<evidence type="ECO:0000313" key="13">
    <source>
        <dbReference type="Proteomes" id="UP001139502"/>
    </source>
</evidence>
<evidence type="ECO:0000313" key="12">
    <source>
        <dbReference type="EMBL" id="MCP3425975.1"/>
    </source>
</evidence>
<name>A0A9X2HD82_9MICC</name>
<keyword evidence="6 9" id="KW-0662">Pyridine nucleotide biosynthesis</keyword>
<keyword evidence="13" id="KW-1185">Reference proteome</keyword>
<comment type="pathway">
    <text evidence="1 9">Cofactor biosynthesis; NAD(+) biosynthesis; nicotinate D-ribonucleotide from nicotinate: step 1/1.</text>
</comment>
<evidence type="ECO:0000256" key="4">
    <source>
        <dbReference type="ARBA" id="ARBA00022553"/>
    </source>
</evidence>
<evidence type="ECO:0000256" key="6">
    <source>
        <dbReference type="ARBA" id="ARBA00022642"/>
    </source>
</evidence>
<dbReference type="InterPro" id="IPR013785">
    <property type="entry name" value="Aldolase_TIM"/>
</dbReference>
<dbReference type="InterPro" id="IPR007229">
    <property type="entry name" value="Nic_PRibTrfase-Fam"/>
</dbReference>
<evidence type="ECO:0000259" key="10">
    <source>
        <dbReference type="Pfam" id="PF04095"/>
    </source>
</evidence>
<dbReference type="Proteomes" id="UP001139502">
    <property type="component" value="Unassembled WGS sequence"/>
</dbReference>
<comment type="caution">
    <text evidence="12">The sequence shown here is derived from an EMBL/GenBank/DDBJ whole genome shotgun (WGS) entry which is preliminary data.</text>
</comment>
<dbReference type="PANTHER" id="PTHR11098">
    <property type="entry name" value="NICOTINATE PHOSPHORIBOSYLTRANSFERASE"/>
    <property type="match status" value="1"/>
</dbReference>
<dbReference type="AlphaFoldDB" id="A0A9X2HD82"/>
<keyword evidence="4" id="KW-0597">Phosphoprotein</keyword>
<accession>A0A9X2HD82</accession>
<dbReference type="InterPro" id="IPR006405">
    <property type="entry name" value="Nic_PRibTrfase_pncB"/>
</dbReference>
<dbReference type="InterPro" id="IPR040727">
    <property type="entry name" value="NAPRTase_N"/>
</dbReference>
<comment type="PTM">
    <text evidence="9">Transiently phosphorylated on a His residue during the reaction cycle. Phosphorylation strongly increases the affinity for substrates and increases the rate of nicotinate D-ribonucleotide production. Dephosphorylation regenerates the low-affinity form of the enzyme, leading to product release.</text>
</comment>
<dbReference type="Gene3D" id="3.20.140.10">
    <property type="entry name" value="nicotinate phosphoribosyltransferase"/>
    <property type="match status" value="1"/>
</dbReference>
<keyword evidence="12" id="KW-0328">Glycosyltransferase</keyword>
<evidence type="ECO:0000256" key="7">
    <source>
        <dbReference type="ARBA" id="ARBA00022679"/>
    </source>
</evidence>
<feature type="domain" description="Nicotinate phosphoribosyltransferase N-terminal" evidence="11">
    <location>
        <begin position="1"/>
        <end position="116"/>
    </location>
</feature>
<organism evidence="12 13">
    <name type="scientific">Rothia santali</name>
    <dbReference type="NCBI Taxonomy" id="2949643"/>
    <lineage>
        <taxon>Bacteria</taxon>
        <taxon>Bacillati</taxon>
        <taxon>Actinomycetota</taxon>
        <taxon>Actinomycetes</taxon>
        <taxon>Micrococcales</taxon>
        <taxon>Micrococcaceae</taxon>
        <taxon>Rothia</taxon>
    </lineage>
</organism>
<dbReference type="RefSeq" id="WP_254166442.1">
    <property type="nucleotide sequence ID" value="NZ_JANAFB010000016.1"/>
</dbReference>
<keyword evidence="5 9" id="KW-0436">Ligase</keyword>
<dbReference type="GO" id="GO:0005829">
    <property type="term" value="C:cytosol"/>
    <property type="evidence" value="ECO:0007669"/>
    <property type="project" value="TreeGrafter"/>
</dbReference>
<gene>
    <name evidence="12" type="ORF">NBM05_08140</name>
</gene>
<dbReference type="EC" id="6.3.4.21" evidence="3 9"/>
<dbReference type="InterPro" id="IPR036068">
    <property type="entry name" value="Nicotinate_pribotase-like_C"/>
</dbReference>
<dbReference type="GO" id="GO:0034355">
    <property type="term" value="P:NAD+ biosynthetic process via the salvage pathway"/>
    <property type="evidence" value="ECO:0007669"/>
    <property type="project" value="TreeGrafter"/>
</dbReference>
<dbReference type="Pfam" id="PF17767">
    <property type="entry name" value="NAPRTase_N"/>
    <property type="match status" value="1"/>
</dbReference>
<dbReference type="NCBIfam" id="NF006698">
    <property type="entry name" value="PRK09243.1-5"/>
    <property type="match status" value="1"/>
</dbReference>
<dbReference type="NCBIfam" id="TIGR01513">
    <property type="entry name" value="NAPRTase_put"/>
    <property type="match status" value="1"/>
</dbReference>
<dbReference type="SUPFAM" id="SSF51690">
    <property type="entry name" value="Nicotinate/Quinolinate PRTase C-terminal domain-like"/>
    <property type="match status" value="1"/>
</dbReference>
<evidence type="ECO:0000256" key="1">
    <source>
        <dbReference type="ARBA" id="ARBA00004952"/>
    </source>
</evidence>
<dbReference type="PIRSF" id="PIRSF000484">
    <property type="entry name" value="NAPRT"/>
    <property type="match status" value="1"/>
</dbReference>
<dbReference type="Gene3D" id="3.20.20.70">
    <property type="entry name" value="Aldolase class I"/>
    <property type="match status" value="1"/>
</dbReference>
<evidence type="ECO:0000259" key="11">
    <source>
        <dbReference type="Pfam" id="PF17767"/>
    </source>
</evidence>
<protein>
    <recommendedName>
        <fullName evidence="3 9">Nicotinate phosphoribosyltransferase</fullName>
        <ecNumber evidence="3 9">6.3.4.21</ecNumber>
    </recommendedName>
</protein>
<dbReference type="Pfam" id="PF04095">
    <property type="entry name" value="NAPRTase"/>
    <property type="match status" value="1"/>
</dbReference>
<evidence type="ECO:0000256" key="8">
    <source>
        <dbReference type="ARBA" id="ARBA00048668"/>
    </source>
</evidence>
<reference evidence="12" key="1">
    <citation type="submission" date="2022-06" db="EMBL/GenBank/DDBJ databases">
        <title>Rothia sp. isolated from sandalwood seedling.</title>
        <authorList>
            <person name="Tuikhar N."/>
            <person name="Kirdat K."/>
            <person name="Thorat V."/>
            <person name="Swetha P."/>
            <person name="Padma S."/>
            <person name="Sundararaj R."/>
            <person name="Yadav A."/>
        </authorList>
    </citation>
    <scope>NUCLEOTIDE SEQUENCE</scope>
    <source>
        <strain evidence="12">AR01</strain>
    </source>
</reference>
<dbReference type="GO" id="GO:0016757">
    <property type="term" value="F:glycosyltransferase activity"/>
    <property type="evidence" value="ECO:0007669"/>
    <property type="project" value="UniProtKB-KW"/>
</dbReference>
<dbReference type="PANTHER" id="PTHR11098:SF8">
    <property type="entry name" value="NICOTINATE PHOSPHORIBOSYLTRANSFERASE PNCB1"/>
    <property type="match status" value="1"/>
</dbReference>